<protein>
    <submittedName>
        <fullName evidence="2">Flavin-dependent amine oxidoreductase</fullName>
    </submittedName>
</protein>
<dbReference type="EMBL" id="QNSF01000002">
    <property type="protein sequence ID" value="RBP95973.1"/>
    <property type="molecule type" value="Genomic_DNA"/>
</dbReference>
<dbReference type="InterPro" id="IPR002937">
    <property type="entry name" value="Amino_oxidase"/>
</dbReference>
<dbReference type="Gene3D" id="3.90.660.10">
    <property type="match status" value="1"/>
</dbReference>
<dbReference type="SUPFAM" id="SSF51971">
    <property type="entry name" value="Nucleotide-binding domain"/>
    <property type="match status" value="1"/>
</dbReference>
<dbReference type="PANTHER" id="PTHR43563:SF1">
    <property type="entry name" value="AMINE OXIDASE [FLAVIN-CONTAINING] B"/>
    <property type="match status" value="1"/>
</dbReference>
<name>A0A366K4D8_CYTFI</name>
<dbReference type="Proteomes" id="UP000252731">
    <property type="component" value="Unassembled WGS sequence"/>
</dbReference>
<proteinExistence type="predicted"/>
<accession>A0A366K4D8</accession>
<dbReference type="SUPFAM" id="SSF54373">
    <property type="entry name" value="FAD-linked reductases, C-terminal domain"/>
    <property type="match status" value="1"/>
</dbReference>
<dbReference type="Gene3D" id="1.10.10.1620">
    <property type="match status" value="1"/>
</dbReference>
<keyword evidence="3" id="KW-1185">Reference proteome</keyword>
<gene>
    <name evidence="2" type="ORF">DFO70_102300</name>
</gene>
<dbReference type="PANTHER" id="PTHR43563">
    <property type="entry name" value="AMINE OXIDASE"/>
    <property type="match status" value="1"/>
</dbReference>
<reference evidence="2 3" key="1">
    <citation type="submission" date="2018-06" db="EMBL/GenBank/DDBJ databases">
        <title>Freshwater and sediment microbial communities from various areas in North America, analyzing microbe dynamics in response to fracking.</title>
        <authorList>
            <person name="Lamendella R."/>
        </authorList>
    </citation>
    <scope>NUCLEOTIDE SEQUENCE [LARGE SCALE GENOMIC DNA]</scope>
    <source>
        <strain evidence="2 3">14_TX</strain>
    </source>
</reference>
<feature type="domain" description="Amine oxidase" evidence="1">
    <location>
        <begin position="2"/>
        <end position="109"/>
    </location>
</feature>
<dbReference type="AlphaFoldDB" id="A0A366K4D8"/>
<dbReference type="STRING" id="1399.VL14_22090"/>
<dbReference type="Pfam" id="PF01593">
    <property type="entry name" value="Amino_oxidase"/>
    <property type="match status" value="1"/>
</dbReference>
<dbReference type="InterPro" id="IPR050703">
    <property type="entry name" value="Flavin_MAO"/>
</dbReference>
<evidence type="ECO:0000313" key="3">
    <source>
        <dbReference type="Proteomes" id="UP000252731"/>
    </source>
</evidence>
<dbReference type="RefSeq" id="WP_395858150.1">
    <property type="nucleotide sequence ID" value="NZ_QNSF01000002.1"/>
</dbReference>
<sequence length="116" mass="13111">MASYTWKDDTLSWDNLKEGDRIRNALDNLSVVHGNQVYEYFLTGASHSWSQYPFSGGAFNMFKPNQETELFPFIPVPKGRVHFAGEHTSTAPGWIEGAIQSGIRVAREVTDLPRSY</sequence>
<organism evidence="2 3">
    <name type="scientific">Cytobacillus firmus</name>
    <name type="common">Bacillus firmus</name>
    <dbReference type="NCBI Taxonomy" id="1399"/>
    <lineage>
        <taxon>Bacteria</taxon>
        <taxon>Bacillati</taxon>
        <taxon>Bacillota</taxon>
        <taxon>Bacilli</taxon>
        <taxon>Bacillales</taxon>
        <taxon>Bacillaceae</taxon>
        <taxon>Cytobacillus</taxon>
    </lineage>
</organism>
<evidence type="ECO:0000313" key="2">
    <source>
        <dbReference type="EMBL" id="RBP95973.1"/>
    </source>
</evidence>
<comment type="caution">
    <text evidence="2">The sequence shown here is derived from an EMBL/GenBank/DDBJ whole genome shotgun (WGS) entry which is preliminary data.</text>
</comment>
<evidence type="ECO:0000259" key="1">
    <source>
        <dbReference type="Pfam" id="PF01593"/>
    </source>
</evidence>
<dbReference type="GO" id="GO:0016491">
    <property type="term" value="F:oxidoreductase activity"/>
    <property type="evidence" value="ECO:0007669"/>
    <property type="project" value="InterPro"/>
</dbReference>